<organism evidence="15 16">
    <name type="scientific">Porites lobata</name>
    <dbReference type="NCBI Taxonomy" id="104759"/>
    <lineage>
        <taxon>Eukaryota</taxon>
        <taxon>Metazoa</taxon>
        <taxon>Cnidaria</taxon>
        <taxon>Anthozoa</taxon>
        <taxon>Hexacorallia</taxon>
        <taxon>Scleractinia</taxon>
        <taxon>Fungiina</taxon>
        <taxon>Poritidae</taxon>
        <taxon>Porites</taxon>
    </lineage>
</organism>
<gene>
    <name evidence="15" type="ORF">PLOB_00009231</name>
</gene>
<evidence type="ECO:0000256" key="12">
    <source>
        <dbReference type="ARBA" id="ARBA00047409"/>
    </source>
</evidence>
<evidence type="ECO:0000259" key="14">
    <source>
        <dbReference type="Pfam" id="PF00561"/>
    </source>
</evidence>
<comment type="function">
    <text evidence="11">Acts as an acyl-protein thioesterase that hydrolyzes fatty acids from acylated residues in proteins. Regulates the mitochondrial S-depalmitoylation of the nucleophilic active site residue of peroxiredoxin-5/PRDX5, a key antioxidant protein, therefore modulating mitochondrial antioxidant ability. Also catalyzes the deglucuronidation of mycophenolic acid acyl-glucuronide, an active metabolite of the immunosuppressant drug mycophenolate.</text>
</comment>
<evidence type="ECO:0000313" key="16">
    <source>
        <dbReference type="Proteomes" id="UP001159405"/>
    </source>
</evidence>
<dbReference type="Proteomes" id="UP001159405">
    <property type="component" value="Unassembled WGS sequence"/>
</dbReference>
<dbReference type="InterPro" id="IPR029058">
    <property type="entry name" value="AB_hydrolase_fold"/>
</dbReference>
<reference evidence="15 16" key="1">
    <citation type="submission" date="2022-05" db="EMBL/GenBank/DDBJ databases">
        <authorList>
            <consortium name="Genoscope - CEA"/>
            <person name="William W."/>
        </authorList>
    </citation>
    <scope>NUCLEOTIDE SEQUENCE [LARGE SCALE GENOMIC DNA]</scope>
</reference>
<dbReference type="Pfam" id="PF00561">
    <property type="entry name" value="Abhydrolase_1"/>
    <property type="match status" value="1"/>
</dbReference>
<evidence type="ECO:0000256" key="4">
    <source>
        <dbReference type="ARBA" id="ARBA00022946"/>
    </source>
</evidence>
<protein>
    <recommendedName>
        <fullName evidence="7">Palmitoyl-protein thioesterase ABHD10, mitochondrial</fullName>
        <ecNumber evidence="6">3.1.1.93</ecNumber>
        <ecNumber evidence="2">3.1.2.22</ecNumber>
    </recommendedName>
    <alternativeName>
        <fullName evidence="9">Acyl-protein thioesterase ABHD10</fullName>
    </alternativeName>
    <alternativeName>
        <fullName evidence="10">Alpha/beta hydrolase domain-containing protein 10</fullName>
    </alternativeName>
    <alternativeName>
        <fullName evidence="8">Mycophenolic acid acyl-glucuronide esterase, mitochondrial</fullName>
    </alternativeName>
</protein>
<evidence type="ECO:0000256" key="1">
    <source>
        <dbReference type="ARBA" id="ARBA00004173"/>
    </source>
</evidence>
<evidence type="ECO:0000256" key="9">
    <source>
        <dbReference type="ARBA" id="ARBA00042645"/>
    </source>
</evidence>
<evidence type="ECO:0000256" key="8">
    <source>
        <dbReference type="ARBA" id="ARBA00041520"/>
    </source>
</evidence>
<evidence type="ECO:0000256" key="6">
    <source>
        <dbReference type="ARBA" id="ARBA00039132"/>
    </source>
</evidence>
<evidence type="ECO:0000313" key="15">
    <source>
        <dbReference type="EMBL" id="CAH3168498.1"/>
    </source>
</evidence>
<accession>A0ABN8QQQ4</accession>
<feature type="domain" description="AB hydrolase-1" evidence="14">
    <location>
        <begin position="51"/>
        <end position="154"/>
    </location>
</feature>
<evidence type="ECO:0000256" key="7">
    <source>
        <dbReference type="ARBA" id="ARBA00039314"/>
    </source>
</evidence>
<keyword evidence="3" id="KW-0378">Hydrolase</keyword>
<comment type="caution">
    <text evidence="15">The sequence shown here is derived from an EMBL/GenBank/DDBJ whole genome shotgun (WGS) entry which is preliminary data.</text>
</comment>
<evidence type="ECO:0000256" key="2">
    <source>
        <dbReference type="ARBA" id="ARBA00012423"/>
    </source>
</evidence>
<dbReference type="PANTHER" id="PTHR16138:SF7">
    <property type="entry name" value="PALMITOYL-PROTEIN THIOESTERASE ABHD10, MITOCHONDRIAL"/>
    <property type="match status" value="1"/>
</dbReference>
<keyword evidence="4" id="KW-0809">Transit peptide</keyword>
<dbReference type="Gene3D" id="3.40.50.1820">
    <property type="entry name" value="alpha/beta hydrolase"/>
    <property type="match status" value="1"/>
</dbReference>
<evidence type="ECO:0000256" key="10">
    <source>
        <dbReference type="ARBA" id="ARBA00042704"/>
    </source>
</evidence>
<dbReference type="InterPro" id="IPR000073">
    <property type="entry name" value="AB_hydrolase_1"/>
</dbReference>
<keyword evidence="5" id="KW-0496">Mitochondrion</keyword>
<keyword evidence="16" id="KW-1185">Reference proteome</keyword>
<dbReference type="EC" id="3.1.2.22" evidence="2"/>
<dbReference type="EC" id="3.1.1.93" evidence="6"/>
<proteinExistence type="predicted"/>
<evidence type="ECO:0000256" key="13">
    <source>
        <dbReference type="ARBA" id="ARBA00047972"/>
    </source>
</evidence>
<dbReference type="EMBL" id="CALNXK010000145">
    <property type="protein sequence ID" value="CAH3168498.1"/>
    <property type="molecule type" value="Genomic_DNA"/>
</dbReference>
<dbReference type="SUPFAM" id="SSF53474">
    <property type="entry name" value="alpha/beta-Hydrolases"/>
    <property type="match status" value="1"/>
</dbReference>
<dbReference type="InterPro" id="IPR052382">
    <property type="entry name" value="ABHD10_acyl-thioesterase"/>
</dbReference>
<name>A0ABN8QQQ4_9CNID</name>
<evidence type="ECO:0000256" key="3">
    <source>
        <dbReference type="ARBA" id="ARBA00022801"/>
    </source>
</evidence>
<comment type="catalytic activity">
    <reaction evidence="12">
        <text>S-hexadecanoyl-L-cysteinyl-[protein] + H2O = L-cysteinyl-[protein] + hexadecanoate + H(+)</text>
        <dbReference type="Rhea" id="RHEA:19233"/>
        <dbReference type="Rhea" id="RHEA-COMP:10131"/>
        <dbReference type="Rhea" id="RHEA-COMP:11032"/>
        <dbReference type="ChEBI" id="CHEBI:7896"/>
        <dbReference type="ChEBI" id="CHEBI:15377"/>
        <dbReference type="ChEBI" id="CHEBI:15378"/>
        <dbReference type="ChEBI" id="CHEBI:29950"/>
        <dbReference type="ChEBI" id="CHEBI:74151"/>
        <dbReference type="EC" id="3.1.2.22"/>
    </reaction>
    <physiologicalReaction direction="left-to-right" evidence="12">
        <dbReference type="Rhea" id="RHEA:19234"/>
    </physiologicalReaction>
</comment>
<comment type="catalytic activity">
    <reaction evidence="13">
        <text>mycophenolic acid O-acyl-beta-D-glucuronide + H2O = mycophenolate + D-glucuronate + H(+)</text>
        <dbReference type="Rhea" id="RHEA:34179"/>
        <dbReference type="ChEBI" id="CHEBI:15377"/>
        <dbReference type="ChEBI" id="CHEBI:15378"/>
        <dbReference type="ChEBI" id="CHEBI:58720"/>
        <dbReference type="ChEBI" id="CHEBI:62932"/>
        <dbReference type="ChEBI" id="CHEBI:66982"/>
        <dbReference type="EC" id="3.1.1.93"/>
    </reaction>
    <physiologicalReaction direction="left-to-right" evidence="13">
        <dbReference type="Rhea" id="RHEA:34180"/>
    </physiologicalReaction>
</comment>
<sequence length="276" mass="31043">MRLQFNKVFTRASTKYWRKMSANTASAVQYISLAPEEFLAYRYSPGKLPGVIFLPGLMSNMEGTKATALERFCKEIGHSYVRFDYRGHGKSSGKSQECTIGMRKEDVLSILDNVAKGPQILVGSSLGGWVMLRVAIERPDQIKGLVGIASAVDFLSRRYDNLPSEIKAEVESTGKWIIPSEYSPKEPYVLDLKVIKEAREHVLKENEVYPIHCPVRLIHGMKDKDVPYQVSLDIVEQRASNDVLVTLIKDGGHRLSDPGNLQFLMRTLGQLIEQVQ</sequence>
<comment type="subcellular location">
    <subcellularLocation>
        <location evidence="1">Mitochondrion</location>
    </subcellularLocation>
</comment>
<dbReference type="PANTHER" id="PTHR16138">
    <property type="entry name" value="MYCOPHENOLIC ACID ACYL-GLUCURONIDE ESTERASE, MITOCHONDRIAL"/>
    <property type="match status" value="1"/>
</dbReference>
<evidence type="ECO:0000256" key="11">
    <source>
        <dbReference type="ARBA" id="ARBA00046047"/>
    </source>
</evidence>
<evidence type="ECO:0000256" key="5">
    <source>
        <dbReference type="ARBA" id="ARBA00023128"/>
    </source>
</evidence>